<evidence type="ECO:0000313" key="13">
    <source>
        <dbReference type="EMBL" id="MCR8635255.1"/>
    </source>
</evidence>
<keyword evidence="4" id="KW-0808">Transferase</keyword>
<feature type="domain" description="Glycosyltransferase 2-like" evidence="12">
    <location>
        <begin position="71"/>
        <end position="251"/>
    </location>
</feature>
<sequence>MLVLKLLAIFTISYWLYMLWDTYRARELMLHLPHNKEDQEDDKALASNVVLINKARQQRQAKAGHELPLVSVIIAAKEEEASISETVKHLLNQTYPRLEIIAVNDRSQDDTGRKLEELRKWSEGRQSIPVPLRIIHVTSLPAGWIGKNHALYQGYQQARGQYVLFTDADVLFQPAAIADAVHYMKENNVDHLTLAPDMIVRSFWLRAFVQYFFFTFSLYIRPWRANIDSQHKHGMGIGAFNMMTRTAYERIGTHKAFALRPDDDLQLGIRVKQAGLRQRLASGREHIAVEWYSSLGEAVRGLEKNLFSGFHYRISLALLGVLGQLLMFFFPFLAIFLLDGWPLWLYTGAILILLVLYLRLIRYLIGHNGKEVIVLPLTVCLLCYIIIRSVWLTVRQGGIYWRGTFYPLDELKKMG</sequence>
<dbReference type="Gene3D" id="3.90.550.10">
    <property type="entry name" value="Spore Coat Polysaccharide Biosynthesis Protein SpsA, Chain A"/>
    <property type="match status" value="1"/>
</dbReference>
<keyword evidence="2" id="KW-1003">Cell membrane</keyword>
<dbReference type="PANTHER" id="PTHR43646">
    <property type="entry name" value="GLYCOSYLTRANSFERASE"/>
    <property type="match status" value="1"/>
</dbReference>
<evidence type="ECO:0000256" key="10">
    <source>
        <dbReference type="ARBA" id="ARBA00040345"/>
    </source>
</evidence>
<evidence type="ECO:0000256" key="11">
    <source>
        <dbReference type="SAM" id="Phobius"/>
    </source>
</evidence>
<dbReference type="InterPro" id="IPR001173">
    <property type="entry name" value="Glyco_trans_2-like"/>
</dbReference>
<evidence type="ECO:0000256" key="4">
    <source>
        <dbReference type="ARBA" id="ARBA00022679"/>
    </source>
</evidence>
<dbReference type="SUPFAM" id="SSF53448">
    <property type="entry name" value="Nucleotide-diphospho-sugar transferases"/>
    <property type="match status" value="1"/>
</dbReference>
<evidence type="ECO:0000256" key="7">
    <source>
        <dbReference type="ARBA" id="ARBA00037281"/>
    </source>
</evidence>
<comment type="function">
    <text evidence="7">Catalyzes the glycosylation of 4,4'-diaponeurosporenoate, i.e. the esterification of glucose at the C1'' position with the carboxyl group of 4,4'-diaponeurosporenic acid, to form glycosyl-4,4'-diaponeurosporenoate. This is a step in the biosynthesis of staphyloxanthin, an orange pigment present in most staphylococci strains.</text>
</comment>
<evidence type="ECO:0000256" key="2">
    <source>
        <dbReference type="ARBA" id="ARBA00022475"/>
    </source>
</evidence>
<evidence type="ECO:0000256" key="5">
    <source>
        <dbReference type="ARBA" id="ARBA00022746"/>
    </source>
</evidence>
<name>A0ABT1YR94_9BACL</name>
<gene>
    <name evidence="13" type="ORF">NV381_29050</name>
</gene>
<dbReference type="EMBL" id="JANQBD010000026">
    <property type="protein sequence ID" value="MCR8635255.1"/>
    <property type="molecule type" value="Genomic_DNA"/>
</dbReference>
<evidence type="ECO:0000313" key="14">
    <source>
        <dbReference type="Proteomes" id="UP001300012"/>
    </source>
</evidence>
<dbReference type="CDD" id="cd06423">
    <property type="entry name" value="CESA_like"/>
    <property type="match status" value="1"/>
</dbReference>
<dbReference type="InterPro" id="IPR029044">
    <property type="entry name" value="Nucleotide-diphossugar_trans"/>
</dbReference>
<organism evidence="13 14">
    <name type="scientific">Paenibacillus radicis</name>
    <name type="common">ex Xue et al. 2023</name>
    <dbReference type="NCBI Taxonomy" id="2972489"/>
    <lineage>
        <taxon>Bacteria</taxon>
        <taxon>Bacillati</taxon>
        <taxon>Bacillota</taxon>
        <taxon>Bacilli</taxon>
        <taxon>Bacillales</taxon>
        <taxon>Paenibacillaceae</taxon>
        <taxon>Paenibacillus</taxon>
    </lineage>
</organism>
<keyword evidence="11" id="KW-1133">Transmembrane helix</keyword>
<comment type="caution">
    <text evidence="13">The sequence shown here is derived from an EMBL/GenBank/DDBJ whole genome shotgun (WGS) entry which is preliminary data.</text>
</comment>
<evidence type="ECO:0000256" key="6">
    <source>
        <dbReference type="ARBA" id="ARBA00023136"/>
    </source>
</evidence>
<evidence type="ECO:0000256" key="1">
    <source>
        <dbReference type="ARBA" id="ARBA00004236"/>
    </source>
</evidence>
<dbReference type="Proteomes" id="UP001300012">
    <property type="component" value="Unassembled WGS sequence"/>
</dbReference>
<keyword evidence="14" id="KW-1185">Reference proteome</keyword>
<feature type="transmembrane region" description="Helical" evidence="11">
    <location>
        <begin position="372"/>
        <end position="391"/>
    </location>
</feature>
<feature type="transmembrane region" description="Helical" evidence="11">
    <location>
        <begin position="343"/>
        <end position="360"/>
    </location>
</feature>
<comment type="similarity">
    <text evidence="9">Belongs to the glycosyltransferase 2 family. CrtQ subfamily.</text>
</comment>
<keyword evidence="11" id="KW-0812">Transmembrane</keyword>
<proteinExistence type="inferred from homology"/>
<keyword evidence="3" id="KW-0328">Glycosyltransferase</keyword>
<dbReference type="RefSeq" id="WP_258216802.1">
    <property type="nucleotide sequence ID" value="NZ_JANQBD010000026.1"/>
</dbReference>
<evidence type="ECO:0000256" key="3">
    <source>
        <dbReference type="ARBA" id="ARBA00022676"/>
    </source>
</evidence>
<feature type="transmembrane region" description="Helical" evidence="11">
    <location>
        <begin position="314"/>
        <end position="337"/>
    </location>
</feature>
<evidence type="ECO:0000256" key="9">
    <source>
        <dbReference type="ARBA" id="ARBA00038120"/>
    </source>
</evidence>
<keyword evidence="5" id="KW-0125">Carotenoid biosynthesis</keyword>
<comment type="pathway">
    <text evidence="8">Carotenoid biosynthesis; staphyloxanthin biosynthesis; staphyloxanthin from farnesyl diphosphate: step 4/5.</text>
</comment>
<reference evidence="13 14" key="1">
    <citation type="submission" date="2022-08" db="EMBL/GenBank/DDBJ databases">
        <title>Paenibacillus endoradicis sp. nov., Paenibacillus radicibacter sp. nov and Paenibacillus pararadicis sp. nov., three cold-adapted plant growth-promoting bacteria isolated from root of Larix gmelinii in Great Khingan.</title>
        <authorList>
            <person name="Xue H."/>
        </authorList>
    </citation>
    <scope>NUCLEOTIDE SEQUENCE [LARGE SCALE GENOMIC DNA]</scope>
    <source>
        <strain evidence="13 14">N5-1-1-5</strain>
    </source>
</reference>
<protein>
    <recommendedName>
        <fullName evidence="10">4,4'-diaponeurosporenoate glycosyltransferase</fullName>
    </recommendedName>
</protein>
<evidence type="ECO:0000256" key="8">
    <source>
        <dbReference type="ARBA" id="ARBA00037904"/>
    </source>
</evidence>
<dbReference type="Pfam" id="PF00535">
    <property type="entry name" value="Glycos_transf_2"/>
    <property type="match status" value="1"/>
</dbReference>
<comment type="subcellular location">
    <subcellularLocation>
        <location evidence="1">Cell membrane</location>
    </subcellularLocation>
</comment>
<evidence type="ECO:0000259" key="12">
    <source>
        <dbReference type="Pfam" id="PF00535"/>
    </source>
</evidence>
<dbReference type="PANTHER" id="PTHR43646:SF2">
    <property type="entry name" value="GLYCOSYLTRANSFERASE 2-LIKE DOMAIN-CONTAINING PROTEIN"/>
    <property type="match status" value="1"/>
</dbReference>
<accession>A0ABT1YR94</accession>
<keyword evidence="6 11" id="KW-0472">Membrane</keyword>